<evidence type="ECO:0000313" key="12">
    <source>
        <dbReference type="RefSeq" id="XP_054845626.1"/>
    </source>
</evidence>
<keyword evidence="11" id="KW-1185">Reference proteome</keyword>
<keyword evidence="4" id="KW-0929">Antimicrobial</keyword>
<feature type="domain" description="Beta-defensin-like" evidence="10">
    <location>
        <begin position="82"/>
        <end position="118"/>
    </location>
</feature>
<sequence length="127" mass="14327">MHYMGIREKDCSLCTPLNSVVRKRHRLPPQRSFKLVSNTPLQSPAETALHQLKPAMKILFLLSAILVFLFQMVPGNAYPSSDTMECRMNRGFCKYLSCPGISQPTGGTCRNGDLICCKNPWADSRRH</sequence>
<dbReference type="SUPFAM" id="SSF57392">
    <property type="entry name" value="Defensin-like"/>
    <property type="match status" value="1"/>
</dbReference>
<keyword evidence="3" id="KW-0964">Secreted</keyword>
<dbReference type="PANTHER" id="PTHR21388">
    <property type="entry name" value="BETA-DEFENSIN-RELATED"/>
    <property type="match status" value="1"/>
</dbReference>
<proteinExistence type="inferred from homology"/>
<dbReference type="RefSeq" id="XP_054845626.1">
    <property type="nucleotide sequence ID" value="XM_054989651.1"/>
</dbReference>
<dbReference type="KEGG" id="emc:129336521"/>
<dbReference type="InterPro" id="IPR001855">
    <property type="entry name" value="Defensin_beta-like"/>
</dbReference>
<evidence type="ECO:0000256" key="4">
    <source>
        <dbReference type="ARBA" id="ARBA00022529"/>
    </source>
</evidence>
<keyword evidence="9" id="KW-1133">Transmembrane helix</keyword>
<feature type="transmembrane region" description="Helical" evidence="9">
    <location>
        <begin position="58"/>
        <end position="78"/>
    </location>
</feature>
<evidence type="ECO:0000256" key="7">
    <source>
        <dbReference type="ARBA" id="ARBA00023022"/>
    </source>
</evidence>
<comment type="subcellular location">
    <subcellularLocation>
        <location evidence="1">Secreted</location>
    </subcellularLocation>
</comment>
<dbReference type="GO" id="GO:0031731">
    <property type="term" value="F:CCR6 chemokine receptor binding"/>
    <property type="evidence" value="ECO:0007669"/>
    <property type="project" value="TreeGrafter"/>
</dbReference>
<dbReference type="GO" id="GO:0005615">
    <property type="term" value="C:extracellular space"/>
    <property type="evidence" value="ECO:0007669"/>
    <property type="project" value="TreeGrafter"/>
</dbReference>
<dbReference type="GO" id="GO:0002227">
    <property type="term" value="P:innate immune response in mucosa"/>
    <property type="evidence" value="ECO:0007669"/>
    <property type="project" value="TreeGrafter"/>
</dbReference>
<dbReference type="AlphaFoldDB" id="A0AA97L8J6"/>
<comment type="similarity">
    <text evidence="2">Belongs to the beta-defensin family.</text>
</comment>
<dbReference type="GO" id="GO:0050830">
    <property type="term" value="P:defense response to Gram-positive bacterium"/>
    <property type="evidence" value="ECO:0007669"/>
    <property type="project" value="TreeGrafter"/>
</dbReference>
<keyword evidence="8" id="KW-1015">Disulfide bond</keyword>
<name>A0AA97L8J6_EUBMA</name>
<evidence type="ECO:0000256" key="3">
    <source>
        <dbReference type="ARBA" id="ARBA00022525"/>
    </source>
</evidence>
<evidence type="ECO:0000256" key="5">
    <source>
        <dbReference type="ARBA" id="ARBA00022729"/>
    </source>
</evidence>
<keyword evidence="9" id="KW-0472">Membrane</keyword>
<evidence type="ECO:0000256" key="8">
    <source>
        <dbReference type="ARBA" id="ARBA00023157"/>
    </source>
</evidence>
<evidence type="ECO:0000256" key="2">
    <source>
        <dbReference type="ARBA" id="ARBA00007371"/>
    </source>
</evidence>
<evidence type="ECO:0000256" key="1">
    <source>
        <dbReference type="ARBA" id="ARBA00004613"/>
    </source>
</evidence>
<evidence type="ECO:0000256" key="6">
    <source>
        <dbReference type="ARBA" id="ARBA00022940"/>
    </source>
</evidence>
<accession>A0AA97L8J6</accession>
<dbReference type="GeneID" id="129336521"/>
<keyword evidence="6" id="KW-0211">Defensin</keyword>
<gene>
    <name evidence="12" type="primary">LOC129336521</name>
</gene>
<organism evidence="11 12">
    <name type="scientific">Eublepharis macularius</name>
    <name type="common">Leopard gecko</name>
    <name type="synonym">Cyrtodactylus macularius</name>
    <dbReference type="NCBI Taxonomy" id="481883"/>
    <lineage>
        <taxon>Eukaryota</taxon>
        <taxon>Metazoa</taxon>
        <taxon>Chordata</taxon>
        <taxon>Craniata</taxon>
        <taxon>Vertebrata</taxon>
        <taxon>Euteleostomi</taxon>
        <taxon>Lepidosauria</taxon>
        <taxon>Squamata</taxon>
        <taxon>Bifurcata</taxon>
        <taxon>Gekkota</taxon>
        <taxon>Eublepharidae</taxon>
        <taxon>Eublepharinae</taxon>
        <taxon>Eublepharis</taxon>
    </lineage>
</organism>
<dbReference type="Proteomes" id="UP001190640">
    <property type="component" value="Chromosome 1"/>
</dbReference>
<protein>
    <submittedName>
        <fullName evidence="12">Gallinacin-9-like</fullName>
    </submittedName>
</protein>
<keyword evidence="5" id="KW-0732">Signal</keyword>
<keyword evidence="7" id="KW-0044">Antibiotic</keyword>
<dbReference type="GO" id="GO:0050829">
    <property type="term" value="P:defense response to Gram-negative bacterium"/>
    <property type="evidence" value="ECO:0007669"/>
    <property type="project" value="TreeGrafter"/>
</dbReference>
<keyword evidence="9" id="KW-0812">Transmembrane</keyword>
<reference evidence="12" key="1">
    <citation type="submission" date="2025-08" db="UniProtKB">
        <authorList>
            <consortium name="RefSeq"/>
        </authorList>
    </citation>
    <scope>IDENTIFICATION</scope>
    <source>
        <tissue evidence="12">Blood</tissue>
    </source>
</reference>
<evidence type="ECO:0000313" key="11">
    <source>
        <dbReference type="Proteomes" id="UP001190640"/>
    </source>
</evidence>
<evidence type="ECO:0000259" key="10">
    <source>
        <dbReference type="Pfam" id="PF00711"/>
    </source>
</evidence>
<dbReference type="PANTHER" id="PTHR21388:SF9">
    <property type="entry name" value="BETA-DEFENSIN 1"/>
    <property type="match status" value="1"/>
</dbReference>
<dbReference type="Pfam" id="PF00711">
    <property type="entry name" value="Defensin_beta"/>
    <property type="match status" value="1"/>
</dbReference>
<evidence type="ECO:0000256" key="9">
    <source>
        <dbReference type="SAM" id="Phobius"/>
    </source>
</evidence>